<reference evidence="3" key="1">
    <citation type="journal article" date="2019" name="Int. J. Syst. Evol. Microbiol.">
        <title>The Global Catalogue of Microorganisms (GCM) 10K type strain sequencing project: providing services to taxonomists for standard genome sequencing and annotation.</title>
        <authorList>
            <consortium name="The Broad Institute Genomics Platform"/>
            <consortium name="The Broad Institute Genome Sequencing Center for Infectious Disease"/>
            <person name="Wu L."/>
            <person name="Ma J."/>
        </authorList>
    </citation>
    <scope>NUCLEOTIDE SEQUENCE [LARGE SCALE GENOMIC DNA]</scope>
    <source>
        <strain evidence="3">JCM 1490</strain>
    </source>
</reference>
<evidence type="ECO:0000256" key="1">
    <source>
        <dbReference type="SAM" id="MobiDB-lite"/>
    </source>
</evidence>
<dbReference type="Proteomes" id="UP001596455">
    <property type="component" value="Unassembled WGS sequence"/>
</dbReference>
<evidence type="ECO:0000313" key="2">
    <source>
        <dbReference type="EMBL" id="MFC7405319.1"/>
    </source>
</evidence>
<sequence length="389" mass="41371">MTQSVTPTGTTTSPRRRYWSLAVALVAVALVAALVWREDIVEAVTPEPRAEAGQVFQVYTTQVPGDAEIVTLPTAQLGIHLGEPVQQLPADAAGASEDAGPLLAPEGGAYLPVVIGTESMVPSAWMPGAEQVLPEVVIESGGQRFDLSSQVARVLPARSTGLLVPILPVLGVYLAVDGPGSDATVTVTFDGESQTLRADGTLEAGRFETIDPSVEPRSSGCERGEQPLDGLVTYIPEDSGVFFYGSPYDRGLGNCFLNGIDTEPWVAGLGWAPEGSRWLTMGLRLDIADDQLVDADDRSVQWEIVDDESGEVRARTGGEDATVFATATAQDWGMQADPWSSEWVIVVPIPEDAERPHAELQYDLPVQRPDSGEPGSVTATWQVEVPVGP</sequence>
<feature type="region of interest" description="Disordered" evidence="1">
    <location>
        <begin position="366"/>
        <end position="389"/>
    </location>
</feature>
<gene>
    <name evidence="2" type="ORF">ACFQQL_09390</name>
</gene>
<proteinExistence type="predicted"/>
<dbReference type="RefSeq" id="WP_382393536.1">
    <property type="nucleotide sequence ID" value="NZ_JBHTCQ010000001.1"/>
</dbReference>
<dbReference type="EMBL" id="JBHTCQ010000001">
    <property type="protein sequence ID" value="MFC7405319.1"/>
    <property type="molecule type" value="Genomic_DNA"/>
</dbReference>
<evidence type="ECO:0000313" key="3">
    <source>
        <dbReference type="Proteomes" id="UP001596455"/>
    </source>
</evidence>
<keyword evidence="3" id="KW-1185">Reference proteome</keyword>
<name>A0ABW2Q7A0_9MICO</name>
<protein>
    <submittedName>
        <fullName evidence="2">Uncharacterized protein</fullName>
    </submittedName>
</protein>
<accession>A0ABW2Q7A0</accession>
<comment type="caution">
    <text evidence="2">The sequence shown here is derived from an EMBL/GenBank/DDBJ whole genome shotgun (WGS) entry which is preliminary data.</text>
</comment>
<organism evidence="2 3">
    <name type="scientific">Georgenia alba</name>
    <dbReference type="NCBI Taxonomy" id="2233858"/>
    <lineage>
        <taxon>Bacteria</taxon>
        <taxon>Bacillati</taxon>
        <taxon>Actinomycetota</taxon>
        <taxon>Actinomycetes</taxon>
        <taxon>Micrococcales</taxon>
        <taxon>Bogoriellaceae</taxon>
        <taxon>Georgenia</taxon>
    </lineage>
</organism>